<proteinExistence type="predicted"/>
<evidence type="ECO:0000313" key="2">
    <source>
        <dbReference type="EMBL" id="CAH0372112.1"/>
    </source>
</evidence>
<keyword evidence="3" id="KW-1185">Reference proteome</keyword>
<gene>
    <name evidence="2" type="ORF">PECAL_3P20880</name>
</gene>
<dbReference type="EMBL" id="CAKKNE010000003">
    <property type="protein sequence ID" value="CAH0372112.1"/>
    <property type="molecule type" value="Genomic_DNA"/>
</dbReference>
<feature type="region of interest" description="Disordered" evidence="1">
    <location>
        <begin position="1"/>
        <end position="127"/>
    </location>
</feature>
<evidence type="ECO:0000313" key="3">
    <source>
        <dbReference type="Proteomes" id="UP000789595"/>
    </source>
</evidence>
<evidence type="ECO:0000256" key="1">
    <source>
        <dbReference type="SAM" id="MobiDB-lite"/>
    </source>
</evidence>
<feature type="compositionally biased region" description="Polar residues" evidence="1">
    <location>
        <begin position="1"/>
        <end position="13"/>
    </location>
</feature>
<organism evidence="2 3">
    <name type="scientific">Pelagomonas calceolata</name>
    <dbReference type="NCBI Taxonomy" id="35677"/>
    <lineage>
        <taxon>Eukaryota</taxon>
        <taxon>Sar</taxon>
        <taxon>Stramenopiles</taxon>
        <taxon>Ochrophyta</taxon>
        <taxon>Pelagophyceae</taxon>
        <taxon>Pelagomonadales</taxon>
        <taxon>Pelagomonadaceae</taxon>
        <taxon>Pelagomonas</taxon>
    </lineage>
</organism>
<accession>A0A8J2WX87</accession>
<name>A0A8J2WX87_9STRA</name>
<protein>
    <submittedName>
        <fullName evidence="2">Uncharacterized protein</fullName>
    </submittedName>
</protein>
<comment type="caution">
    <text evidence="2">The sequence shown here is derived from an EMBL/GenBank/DDBJ whole genome shotgun (WGS) entry which is preliminary data.</text>
</comment>
<reference evidence="2" key="1">
    <citation type="submission" date="2021-11" db="EMBL/GenBank/DDBJ databases">
        <authorList>
            <consortium name="Genoscope - CEA"/>
            <person name="William W."/>
        </authorList>
    </citation>
    <scope>NUCLEOTIDE SEQUENCE</scope>
</reference>
<sequence length="127" mass="13261">MGCASSAASSNQGPDAEAGEREGHGPHGPLVSEIPGDAARKERRSPRTERYYNAITGETTTVTKAPAPPPPGSRLVGGVSSVSTSEGDLADRPGRRRDSKVRFGAGGERRGSNPKSMKRAWSSFIGI</sequence>
<dbReference type="Proteomes" id="UP000789595">
    <property type="component" value="Unassembled WGS sequence"/>
</dbReference>
<feature type="compositionally biased region" description="Low complexity" evidence="1">
    <location>
        <begin position="73"/>
        <end position="83"/>
    </location>
</feature>
<dbReference type="AlphaFoldDB" id="A0A8J2WX87"/>